<evidence type="ECO:0000256" key="1">
    <source>
        <dbReference type="SAM" id="MobiDB-lite"/>
    </source>
</evidence>
<comment type="caution">
    <text evidence="2">The sequence shown here is derived from an EMBL/GenBank/DDBJ whole genome shotgun (WGS) entry which is preliminary data.</text>
</comment>
<organism evidence="2 3">
    <name type="scientific">Roseimicrobium gellanilyticum</name>
    <dbReference type="NCBI Taxonomy" id="748857"/>
    <lineage>
        <taxon>Bacteria</taxon>
        <taxon>Pseudomonadati</taxon>
        <taxon>Verrucomicrobiota</taxon>
        <taxon>Verrucomicrobiia</taxon>
        <taxon>Verrucomicrobiales</taxon>
        <taxon>Verrucomicrobiaceae</taxon>
        <taxon>Roseimicrobium</taxon>
    </lineage>
</organism>
<reference evidence="2 3" key="1">
    <citation type="submission" date="2018-06" db="EMBL/GenBank/DDBJ databases">
        <title>Genomic Encyclopedia of Type Strains, Phase IV (KMG-IV): sequencing the most valuable type-strain genomes for metagenomic binning, comparative biology and taxonomic classification.</title>
        <authorList>
            <person name="Goeker M."/>
        </authorList>
    </citation>
    <scope>NUCLEOTIDE SEQUENCE [LARGE SCALE GENOMIC DNA]</scope>
    <source>
        <strain evidence="2 3">DSM 25532</strain>
    </source>
</reference>
<dbReference type="OrthoDB" id="8253647at2"/>
<proteinExistence type="predicted"/>
<dbReference type="EMBL" id="QNRR01000002">
    <property type="protein sequence ID" value="RBP45624.1"/>
    <property type="molecule type" value="Genomic_DNA"/>
</dbReference>
<dbReference type="PROSITE" id="PS51257">
    <property type="entry name" value="PROKAR_LIPOPROTEIN"/>
    <property type="match status" value="1"/>
</dbReference>
<feature type="compositionally biased region" description="Polar residues" evidence="1">
    <location>
        <begin position="26"/>
        <end position="41"/>
    </location>
</feature>
<evidence type="ECO:0000313" key="2">
    <source>
        <dbReference type="EMBL" id="RBP45624.1"/>
    </source>
</evidence>
<dbReference type="RefSeq" id="WP_113957209.1">
    <property type="nucleotide sequence ID" value="NZ_QNRR01000002.1"/>
</dbReference>
<dbReference type="Proteomes" id="UP000253426">
    <property type="component" value="Unassembled WGS sequence"/>
</dbReference>
<dbReference type="AlphaFoldDB" id="A0A366HRS0"/>
<keyword evidence="3" id="KW-1185">Reference proteome</keyword>
<protein>
    <submittedName>
        <fullName evidence="2">Uncharacterized protein</fullName>
    </submittedName>
</protein>
<sequence>MKRLTPFLLGMMLVTLTGCSEPPSIDPQQNNQSAATSNAPSIGTAKMRTDGTIEMQLRAETESGYGDGKGIKGDALITYAPGDAHYDEVLKHLGGLKKGETKPVPPWPEKKE</sequence>
<gene>
    <name evidence="2" type="ORF">DES53_1026</name>
</gene>
<feature type="region of interest" description="Disordered" evidence="1">
    <location>
        <begin position="20"/>
        <end position="46"/>
    </location>
</feature>
<name>A0A366HRS0_9BACT</name>
<accession>A0A366HRS0</accession>
<evidence type="ECO:0000313" key="3">
    <source>
        <dbReference type="Proteomes" id="UP000253426"/>
    </source>
</evidence>